<evidence type="ECO:0000256" key="3">
    <source>
        <dbReference type="ARBA" id="ARBA00023163"/>
    </source>
</evidence>
<keyword evidence="1" id="KW-0805">Transcription regulation</keyword>
<evidence type="ECO:0000256" key="1">
    <source>
        <dbReference type="ARBA" id="ARBA00023015"/>
    </source>
</evidence>
<dbReference type="PROSITE" id="PS01117">
    <property type="entry name" value="HTH_MARR_1"/>
    <property type="match status" value="1"/>
</dbReference>
<comment type="caution">
    <text evidence="5">The sequence shown here is derived from an EMBL/GenBank/DDBJ whole genome shotgun (WGS) entry which is preliminary data.</text>
</comment>
<evidence type="ECO:0000256" key="2">
    <source>
        <dbReference type="ARBA" id="ARBA00023125"/>
    </source>
</evidence>
<dbReference type="STRING" id="1631356.VV01_19595"/>
<dbReference type="InterPro" id="IPR011991">
    <property type="entry name" value="ArsR-like_HTH"/>
</dbReference>
<dbReference type="PANTHER" id="PTHR42756:SF1">
    <property type="entry name" value="TRANSCRIPTIONAL REPRESSOR OF EMRAB OPERON"/>
    <property type="match status" value="1"/>
</dbReference>
<evidence type="ECO:0000313" key="6">
    <source>
        <dbReference type="Proteomes" id="UP000037397"/>
    </source>
</evidence>
<dbReference type="PANTHER" id="PTHR42756">
    <property type="entry name" value="TRANSCRIPTIONAL REGULATOR, MARR"/>
    <property type="match status" value="1"/>
</dbReference>
<evidence type="ECO:0000259" key="4">
    <source>
        <dbReference type="PROSITE" id="PS50995"/>
    </source>
</evidence>
<protein>
    <recommendedName>
        <fullName evidence="4">HTH marR-type domain-containing protein</fullName>
    </recommendedName>
</protein>
<evidence type="ECO:0000313" key="5">
    <source>
        <dbReference type="EMBL" id="KNX38839.1"/>
    </source>
</evidence>
<dbReference type="SMART" id="SM00347">
    <property type="entry name" value="HTH_MARR"/>
    <property type="match status" value="1"/>
</dbReference>
<feature type="domain" description="HTH marR-type" evidence="4">
    <location>
        <begin position="10"/>
        <end position="142"/>
    </location>
</feature>
<dbReference type="GO" id="GO:0003700">
    <property type="term" value="F:DNA-binding transcription factor activity"/>
    <property type="evidence" value="ECO:0007669"/>
    <property type="project" value="InterPro"/>
</dbReference>
<organism evidence="5 6">
    <name type="scientific">Luteipulveratus halotolerans</name>
    <dbReference type="NCBI Taxonomy" id="1631356"/>
    <lineage>
        <taxon>Bacteria</taxon>
        <taxon>Bacillati</taxon>
        <taxon>Actinomycetota</taxon>
        <taxon>Actinomycetes</taxon>
        <taxon>Micrococcales</taxon>
        <taxon>Dermacoccaceae</taxon>
        <taxon>Luteipulveratus</taxon>
    </lineage>
</organism>
<dbReference type="PATRIC" id="fig|1631356.3.peg.3929"/>
<sequence length="157" mass="17404">MSDGERVCDRHPVSNAIFVVARAHRAMMACLLRDLGLHPGQEILLMELWDHDGRSQRQLGEALAVDHSTIAKSVRRLEDAGLVTRARSAQDGRVTVVTLTDAGRALEQRVEQAWAELDRRTTEGMTSEDQTAFVELATAIERRVRDRGDSCSPSPEA</sequence>
<dbReference type="SUPFAM" id="SSF46785">
    <property type="entry name" value="Winged helix' DNA-binding domain"/>
    <property type="match status" value="1"/>
</dbReference>
<dbReference type="GO" id="GO:0003677">
    <property type="term" value="F:DNA binding"/>
    <property type="evidence" value="ECO:0007669"/>
    <property type="project" value="UniProtKB-KW"/>
</dbReference>
<accession>A0A0L6CM81</accession>
<keyword evidence="3" id="KW-0804">Transcription</keyword>
<dbReference type="PROSITE" id="PS50995">
    <property type="entry name" value="HTH_MARR_2"/>
    <property type="match status" value="1"/>
</dbReference>
<name>A0A0L6CM81_9MICO</name>
<reference evidence="6" key="1">
    <citation type="submission" date="2015-03" db="EMBL/GenBank/DDBJ databases">
        <title>Luteipulveratus halotolerans sp. nov., a novel actinobacterium (Dermacoccaceae) from Sarawak, Malaysia.</title>
        <authorList>
            <person name="Juboi H."/>
            <person name="Basik A."/>
            <person name="Shamsul S.S."/>
            <person name="Arnold P."/>
            <person name="Schmitt E.K."/>
            <person name="Sanglier J.-J."/>
            <person name="Yeo T."/>
        </authorList>
    </citation>
    <scope>NUCLEOTIDE SEQUENCE [LARGE SCALE GENOMIC DNA]</scope>
    <source>
        <strain evidence="6">C296001</strain>
    </source>
</reference>
<keyword evidence="2" id="KW-0238">DNA-binding</keyword>
<dbReference type="InterPro" id="IPR036390">
    <property type="entry name" value="WH_DNA-bd_sf"/>
</dbReference>
<dbReference type="AlphaFoldDB" id="A0A0L6CM81"/>
<dbReference type="InterPro" id="IPR036388">
    <property type="entry name" value="WH-like_DNA-bd_sf"/>
</dbReference>
<dbReference type="RefSeq" id="WP_050671357.1">
    <property type="nucleotide sequence ID" value="NZ_LAIR01000002.1"/>
</dbReference>
<dbReference type="EMBL" id="LAIR01000002">
    <property type="protein sequence ID" value="KNX38839.1"/>
    <property type="molecule type" value="Genomic_DNA"/>
</dbReference>
<keyword evidence="6" id="KW-1185">Reference proteome</keyword>
<gene>
    <name evidence="5" type="ORF">VV01_19595</name>
</gene>
<dbReference type="CDD" id="cd00090">
    <property type="entry name" value="HTH_ARSR"/>
    <property type="match status" value="1"/>
</dbReference>
<dbReference type="Pfam" id="PF12802">
    <property type="entry name" value="MarR_2"/>
    <property type="match status" value="1"/>
</dbReference>
<proteinExistence type="predicted"/>
<dbReference type="Proteomes" id="UP000037397">
    <property type="component" value="Unassembled WGS sequence"/>
</dbReference>
<dbReference type="Gene3D" id="1.10.10.10">
    <property type="entry name" value="Winged helix-like DNA-binding domain superfamily/Winged helix DNA-binding domain"/>
    <property type="match status" value="1"/>
</dbReference>
<dbReference type="InterPro" id="IPR023187">
    <property type="entry name" value="Tscrpt_reg_MarR-type_CS"/>
</dbReference>
<dbReference type="InterPro" id="IPR000835">
    <property type="entry name" value="HTH_MarR-typ"/>
</dbReference>
<dbReference type="PRINTS" id="PR00598">
    <property type="entry name" value="HTHMARR"/>
</dbReference>